<evidence type="ECO:0008006" key="5">
    <source>
        <dbReference type="Google" id="ProtNLM"/>
    </source>
</evidence>
<dbReference type="GO" id="GO:0009451">
    <property type="term" value="P:RNA modification"/>
    <property type="evidence" value="ECO:0007669"/>
    <property type="project" value="InterPro"/>
</dbReference>
<dbReference type="Pfam" id="PF01535">
    <property type="entry name" value="PPR"/>
    <property type="match status" value="3"/>
</dbReference>
<proteinExistence type="predicted"/>
<organism evidence="3 4">
    <name type="scientific">Escallonia rubra</name>
    <dbReference type="NCBI Taxonomy" id="112253"/>
    <lineage>
        <taxon>Eukaryota</taxon>
        <taxon>Viridiplantae</taxon>
        <taxon>Streptophyta</taxon>
        <taxon>Embryophyta</taxon>
        <taxon>Tracheophyta</taxon>
        <taxon>Spermatophyta</taxon>
        <taxon>Magnoliopsida</taxon>
        <taxon>eudicotyledons</taxon>
        <taxon>Gunneridae</taxon>
        <taxon>Pentapetalae</taxon>
        <taxon>asterids</taxon>
        <taxon>campanulids</taxon>
        <taxon>Escalloniales</taxon>
        <taxon>Escalloniaceae</taxon>
        <taxon>Escallonia</taxon>
    </lineage>
</organism>
<comment type="caution">
    <text evidence="3">The sequence shown here is derived from an EMBL/GenBank/DDBJ whole genome shotgun (WGS) entry which is preliminary data.</text>
</comment>
<sequence>MVVARGWFCNMPQRNDVSWVVMIAGYVGQELYNDALKCFHWMLSDGNAQPNEAVLVSVLSACAHLGALDQGKWVHIYIERSERVQSSNISIALIDMYTKCGQIDCTKHVFNGTGKRDLLTWTSMISGFSMHGLGREALELFARIHSGRVEEGLSIFYEMEHSWGIAPKLERYGCLIDLLSRSGQLKSAFESVRIMYYSRIRSGILEEYVLFKNKAFLIFRHAITS</sequence>
<evidence type="ECO:0000313" key="4">
    <source>
        <dbReference type="Proteomes" id="UP001187471"/>
    </source>
</evidence>
<dbReference type="PROSITE" id="PS51375">
    <property type="entry name" value="PPR"/>
    <property type="match status" value="1"/>
</dbReference>
<protein>
    <recommendedName>
        <fullName evidence="5">Pentatricopeptide repeat-containing protein</fullName>
    </recommendedName>
</protein>
<dbReference type="Gene3D" id="1.25.40.10">
    <property type="entry name" value="Tetratricopeptide repeat domain"/>
    <property type="match status" value="3"/>
</dbReference>
<evidence type="ECO:0000313" key="3">
    <source>
        <dbReference type="EMBL" id="KAK2992157.1"/>
    </source>
</evidence>
<evidence type="ECO:0000256" key="2">
    <source>
        <dbReference type="PROSITE-ProRule" id="PRU00708"/>
    </source>
</evidence>
<dbReference type="GO" id="GO:0003723">
    <property type="term" value="F:RNA binding"/>
    <property type="evidence" value="ECO:0007669"/>
    <property type="project" value="InterPro"/>
</dbReference>
<evidence type="ECO:0000256" key="1">
    <source>
        <dbReference type="ARBA" id="ARBA00022737"/>
    </source>
</evidence>
<reference evidence="3" key="1">
    <citation type="submission" date="2022-12" db="EMBL/GenBank/DDBJ databases">
        <title>Draft genome assemblies for two species of Escallonia (Escalloniales).</title>
        <authorList>
            <person name="Chanderbali A."/>
            <person name="Dervinis C."/>
            <person name="Anghel I."/>
            <person name="Soltis D."/>
            <person name="Soltis P."/>
            <person name="Zapata F."/>
        </authorList>
    </citation>
    <scope>NUCLEOTIDE SEQUENCE</scope>
    <source>
        <strain evidence="3">UCBG92.1500</strain>
        <tissue evidence="3">Leaf</tissue>
    </source>
</reference>
<dbReference type="Proteomes" id="UP001187471">
    <property type="component" value="Unassembled WGS sequence"/>
</dbReference>
<accession>A0AA88RVA0</accession>
<keyword evidence="1" id="KW-0677">Repeat</keyword>
<gene>
    <name evidence="3" type="ORF">RJ640_016930</name>
</gene>
<keyword evidence="4" id="KW-1185">Reference proteome</keyword>
<name>A0AA88RVA0_9ASTE</name>
<dbReference type="AlphaFoldDB" id="A0AA88RVA0"/>
<dbReference type="PANTHER" id="PTHR47926:SF344">
    <property type="entry name" value="OS07G0636900 PROTEIN"/>
    <property type="match status" value="1"/>
</dbReference>
<dbReference type="InterPro" id="IPR046960">
    <property type="entry name" value="PPR_At4g14850-like_plant"/>
</dbReference>
<dbReference type="EMBL" id="JAVXUO010000430">
    <property type="protein sequence ID" value="KAK2992157.1"/>
    <property type="molecule type" value="Genomic_DNA"/>
</dbReference>
<feature type="repeat" description="PPR" evidence="2">
    <location>
        <begin position="117"/>
        <end position="151"/>
    </location>
</feature>
<dbReference type="InterPro" id="IPR011990">
    <property type="entry name" value="TPR-like_helical_dom_sf"/>
</dbReference>
<dbReference type="PANTHER" id="PTHR47926">
    <property type="entry name" value="PENTATRICOPEPTIDE REPEAT-CONTAINING PROTEIN"/>
    <property type="match status" value="1"/>
</dbReference>
<dbReference type="NCBIfam" id="TIGR00756">
    <property type="entry name" value="PPR"/>
    <property type="match status" value="1"/>
</dbReference>
<dbReference type="InterPro" id="IPR002885">
    <property type="entry name" value="PPR_rpt"/>
</dbReference>